<evidence type="ECO:0000256" key="1">
    <source>
        <dbReference type="ARBA" id="ARBA00022729"/>
    </source>
</evidence>
<dbReference type="InterPro" id="IPR006311">
    <property type="entry name" value="TAT_signal"/>
</dbReference>
<accession>A0A090RLE8</accession>
<evidence type="ECO:0000256" key="2">
    <source>
        <dbReference type="SAM" id="SignalP"/>
    </source>
</evidence>
<dbReference type="InterPro" id="IPR019546">
    <property type="entry name" value="TAT_signal_bac_arc"/>
</dbReference>
<dbReference type="Pfam" id="PF10518">
    <property type="entry name" value="TAT_signal"/>
    <property type="match status" value="1"/>
</dbReference>
<dbReference type="AlphaFoldDB" id="A0A090RLE8"/>
<evidence type="ECO:0000313" key="4">
    <source>
        <dbReference type="Proteomes" id="UP000029227"/>
    </source>
</evidence>
<keyword evidence="1 2" id="KW-0732">Signal</keyword>
<feature type="chain" id="PRO_5001862542" description="Twin-arginine translocation signal domain-containing protein" evidence="2">
    <location>
        <begin position="33"/>
        <end position="54"/>
    </location>
</feature>
<gene>
    <name evidence="3" type="ORF">JCM19237_2886</name>
</gene>
<feature type="signal peptide" evidence="2">
    <location>
        <begin position="1"/>
        <end position="32"/>
    </location>
</feature>
<evidence type="ECO:0000313" key="3">
    <source>
        <dbReference type="EMBL" id="GAL08332.1"/>
    </source>
</evidence>
<name>A0A090RLE8_9GAMM</name>
<dbReference type="NCBIfam" id="TIGR01409">
    <property type="entry name" value="TAT_signal_seq"/>
    <property type="match status" value="1"/>
</dbReference>
<protein>
    <recommendedName>
        <fullName evidence="5">Twin-arginine translocation signal domain-containing protein</fullName>
    </recommendedName>
</protein>
<organism evidence="3 4">
    <name type="scientific">Photobacterium aphoticum</name>
    <dbReference type="NCBI Taxonomy" id="754436"/>
    <lineage>
        <taxon>Bacteria</taxon>
        <taxon>Pseudomonadati</taxon>
        <taxon>Pseudomonadota</taxon>
        <taxon>Gammaproteobacteria</taxon>
        <taxon>Vibrionales</taxon>
        <taxon>Vibrionaceae</taxon>
        <taxon>Photobacterium</taxon>
    </lineage>
</organism>
<dbReference type="EMBL" id="BBMN01000024">
    <property type="protein sequence ID" value="GAL08332.1"/>
    <property type="molecule type" value="Genomic_DNA"/>
</dbReference>
<comment type="caution">
    <text evidence="3">The sequence shown here is derived from an EMBL/GenBank/DDBJ whole genome shotgun (WGS) entry which is preliminary data.</text>
</comment>
<proteinExistence type="predicted"/>
<evidence type="ECO:0008006" key="5">
    <source>
        <dbReference type="Google" id="ProtNLM"/>
    </source>
</evidence>
<dbReference type="PROSITE" id="PS51318">
    <property type="entry name" value="TAT"/>
    <property type="match status" value="1"/>
</dbReference>
<dbReference type="Proteomes" id="UP000029227">
    <property type="component" value="Unassembled WGS sequence"/>
</dbReference>
<reference evidence="3 4" key="1">
    <citation type="journal article" date="2014" name="Genome Announc.">
        <title>Draft Genome Sequences of Two Vibrionaceae Species, Vibrio ponticus C121 and Photobacterium aphoticum C119, Isolated as Coral Reef Microbiota.</title>
        <authorList>
            <person name="Al-saari N."/>
            <person name="Meirelles P.M."/>
            <person name="Mino S."/>
            <person name="Suda W."/>
            <person name="Oshima K."/>
            <person name="Hattori M."/>
            <person name="Ohkuma M."/>
            <person name="Thompson F.L."/>
            <person name="Gomez-Gil B."/>
            <person name="Sawabe T."/>
            <person name="Sawabe T."/>
        </authorList>
    </citation>
    <scope>NUCLEOTIDE SEQUENCE [LARGE SCALE GENOMIC DNA]</scope>
    <source>
        <strain evidence="3 4">JCM 19237</strain>
    </source>
</reference>
<sequence length="54" mass="5768">MKLSRRNFLKGTAALGATSVAPSLSGMNMAHAAGEDYKAWSVSFYLAAMTPTTW</sequence>
<dbReference type="STRING" id="754436.JCM19237_2886"/>